<name>A0A5M9J9E4_MONFR</name>
<dbReference type="Proteomes" id="UP000322873">
    <property type="component" value="Unassembled WGS sequence"/>
</dbReference>
<protein>
    <submittedName>
        <fullName evidence="1">Uncharacterized protein</fullName>
    </submittedName>
</protein>
<dbReference type="AlphaFoldDB" id="A0A5M9J9E4"/>
<reference evidence="1 2" key="1">
    <citation type="submission" date="2019-06" db="EMBL/GenBank/DDBJ databases">
        <title>Genome Sequence of the Brown Rot Fungal Pathogen Monilinia fructicola.</title>
        <authorList>
            <person name="De Miccolis Angelini R.M."/>
            <person name="Landi L."/>
            <person name="Abate D."/>
            <person name="Pollastro S."/>
            <person name="Romanazzi G."/>
            <person name="Faretra F."/>
        </authorList>
    </citation>
    <scope>NUCLEOTIDE SEQUENCE [LARGE SCALE GENOMIC DNA]</scope>
    <source>
        <strain evidence="1 2">Mfrc123</strain>
    </source>
</reference>
<accession>A0A5M9J9E4</accession>
<evidence type="ECO:0000313" key="2">
    <source>
        <dbReference type="Proteomes" id="UP000322873"/>
    </source>
</evidence>
<organism evidence="1 2">
    <name type="scientific">Monilinia fructicola</name>
    <name type="common">Brown rot fungus</name>
    <name type="synonym">Ciboria fructicola</name>
    <dbReference type="NCBI Taxonomy" id="38448"/>
    <lineage>
        <taxon>Eukaryota</taxon>
        <taxon>Fungi</taxon>
        <taxon>Dikarya</taxon>
        <taxon>Ascomycota</taxon>
        <taxon>Pezizomycotina</taxon>
        <taxon>Leotiomycetes</taxon>
        <taxon>Helotiales</taxon>
        <taxon>Sclerotiniaceae</taxon>
        <taxon>Monilinia</taxon>
    </lineage>
</organism>
<keyword evidence="2" id="KW-1185">Reference proteome</keyword>
<evidence type="ECO:0000313" key="1">
    <source>
        <dbReference type="EMBL" id="KAA8565861.1"/>
    </source>
</evidence>
<proteinExistence type="predicted"/>
<sequence length="73" mass="8260">MVLTPCYVCYATNLDCRDPGSSSPPSRSSFCSYRLSFCTKYHITFLGSYYTSPRRDLPVPNAISHQTSLKSHF</sequence>
<dbReference type="EMBL" id="VICG01000013">
    <property type="protein sequence ID" value="KAA8565861.1"/>
    <property type="molecule type" value="Genomic_DNA"/>
</dbReference>
<comment type="caution">
    <text evidence="1">The sequence shown here is derived from an EMBL/GenBank/DDBJ whole genome shotgun (WGS) entry which is preliminary data.</text>
</comment>
<gene>
    <name evidence="1" type="ORF">EYC84_009677</name>
</gene>